<dbReference type="GO" id="GO:0004713">
    <property type="term" value="F:protein tyrosine kinase activity"/>
    <property type="evidence" value="ECO:0007669"/>
    <property type="project" value="TreeGrafter"/>
</dbReference>
<keyword evidence="1" id="KW-0614">Plasmid</keyword>
<dbReference type="Gene3D" id="1.10.150.240">
    <property type="entry name" value="Putative phosphatase, domain 2"/>
    <property type="match status" value="1"/>
</dbReference>
<dbReference type="OrthoDB" id="9807630at2"/>
<dbReference type="HOGENOM" id="CLU_045011_19_4_0"/>
<dbReference type="PANTHER" id="PTHR43434">
    <property type="entry name" value="PHOSPHOGLYCOLATE PHOSPHATASE"/>
    <property type="match status" value="1"/>
</dbReference>
<dbReference type="SUPFAM" id="SSF56784">
    <property type="entry name" value="HAD-like"/>
    <property type="match status" value="1"/>
</dbReference>
<dbReference type="InterPro" id="IPR036412">
    <property type="entry name" value="HAD-like_sf"/>
</dbReference>
<sequence>MKKFDLVIFDLDGTLTDSRVGITKSVSYALDKMGIKPTSLKELEHFIGPPLMDTFMGHYKFSKCDSEKAVNLFRERYSEKGLYENIPFHNINTLLSDLKKSGMKLAVATSKPQHFSEKILDHFLLSQYFDEIIGSSLDNSFSHKNEIIAETLKRFPGISKEKTVMVGDRKFDIEGARENGILSIGVKYGFADPGEIDAACPQFQADNVEDLFKILL</sequence>
<dbReference type="SFLD" id="SFLDS00003">
    <property type="entry name" value="Haloacid_Dehalogenase"/>
    <property type="match status" value="1"/>
</dbReference>
<dbReference type="KEGG" id="ipo:Ilyop_2616"/>
<gene>
    <name evidence="1" type="ordered locus">Ilyop_2616</name>
</gene>
<dbReference type="InterPro" id="IPR023214">
    <property type="entry name" value="HAD_sf"/>
</dbReference>
<dbReference type="AlphaFoldDB" id="E3HCB3"/>
<geneLocation type="plasmid" evidence="1 2">
    <name>pILYOP01</name>
</geneLocation>
<reference evidence="1 2" key="1">
    <citation type="journal article" date="2010" name="Stand. Genomic Sci.">
        <title>Complete genome sequence of Ilyobacter polytropus type strain (CuHbu1).</title>
        <authorList>
            <person name="Sikorski J."/>
            <person name="Chertkov O."/>
            <person name="Lapidus A."/>
            <person name="Nolan M."/>
            <person name="Lucas S."/>
            <person name="Del Rio T.G."/>
            <person name="Tice H."/>
            <person name="Cheng J.F."/>
            <person name="Tapia R."/>
            <person name="Han C."/>
            <person name="Goodwin L."/>
            <person name="Pitluck S."/>
            <person name="Liolios K."/>
            <person name="Ivanova N."/>
            <person name="Mavromatis K."/>
            <person name="Mikhailova N."/>
            <person name="Pati A."/>
            <person name="Chen A."/>
            <person name="Palaniappan K."/>
            <person name="Land M."/>
            <person name="Hauser L."/>
            <person name="Chang Y.J."/>
            <person name="Jeffries C.D."/>
            <person name="Brambilla E."/>
            <person name="Yasawong M."/>
            <person name="Rohde M."/>
            <person name="Pukall R."/>
            <person name="Spring S."/>
            <person name="Goker M."/>
            <person name="Woyke T."/>
            <person name="Bristow J."/>
            <person name="Eisen J.A."/>
            <person name="Markowitz V."/>
            <person name="Hugenholtz P."/>
            <person name="Kyrpides N.C."/>
            <person name="Klenk H.P."/>
        </authorList>
    </citation>
    <scope>NUCLEOTIDE SEQUENCE [LARGE SCALE GENOMIC DNA]</scope>
    <source>
        <strain evidence="2">ATCC 51220 / DSM 2926 / LMG 16218 / CuHBu1</strain>
        <plasmid evidence="2">pILYOP01</plasmid>
    </source>
</reference>
<protein>
    <submittedName>
        <fullName evidence="1">Haloacid dehalogenase domain protein hydrolase</fullName>
    </submittedName>
</protein>
<dbReference type="RefSeq" id="WP_013389031.1">
    <property type="nucleotide sequence ID" value="NC_014633.1"/>
</dbReference>
<dbReference type="Proteomes" id="UP000006875">
    <property type="component" value="Plasmid pILYOP01"/>
</dbReference>
<dbReference type="InterPro" id="IPR050155">
    <property type="entry name" value="HAD-like_hydrolase_sf"/>
</dbReference>
<dbReference type="InterPro" id="IPR023198">
    <property type="entry name" value="PGP-like_dom2"/>
</dbReference>
<dbReference type="Pfam" id="PF13419">
    <property type="entry name" value="HAD_2"/>
    <property type="match status" value="1"/>
</dbReference>
<dbReference type="Gene3D" id="3.40.50.1000">
    <property type="entry name" value="HAD superfamily/HAD-like"/>
    <property type="match status" value="1"/>
</dbReference>
<dbReference type="SFLD" id="SFLDG01135">
    <property type="entry name" value="C1.5.6:_HAD__Beta-PGM__Phospha"/>
    <property type="match status" value="1"/>
</dbReference>
<organism evidence="1 2">
    <name type="scientific">Ilyobacter polytropus (strain ATCC 51220 / DSM 2926 / LMG 16218 / CuHBu1)</name>
    <dbReference type="NCBI Taxonomy" id="572544"/>
    <lineage>
        <taxon>Bacteria</taxon>
        <taxon>Fusobacteriati</taxon>
        <taxon>Fusobacteriota</taxon>
        <taxon>Fusobacteriia</taxon>
        <taxon>Fusobacteriales</taxon>
        <taxon>Fusobacteriaceae</taxon>
        <taxon>Ilyobacter</taxon>
    </lineage>
</organism>
<accession>E3HCB3</accession>
<dbReference type="GO" id="GO:0005829">
    <property type="term" value="C:cytosol"/>
    <property type="evidence" value="ECO:0007669"/>
    <property type="project" value="TreeGrafter"/>
</dbReference>
<keyword evidence="2" id="KW-1185">Reference proteome</keyword>
<dbReference type="GO" id="GO:0016787">
    <property type="term" value="F:hydrolase activity"/>
    <property type="evidence" value="ECO:0007669"/>
    <property type="project" value="UniProtKB-KW"/>
</dbReference>
<evidence type="ECO:0000313" key="1">
    <source>
        <dbReference type="EMBL" id="ADO84373.1"/>
    </source>
</evidence>
<name>E3HCB3_ILYPC</name>
<dbReference type="EMBL" id="CP002282">
    <property type="protein sequence ID" value="ADO84373.1"/>
    <property type="molecule type" value="Genomic_DNA"/>
</dbReference>
<proteinExistence type="predicted"/>
<dbReference type="InterPro" id="IPR041492">
    <property type="entry name" value="HAD_2"/>
</dbReference>
<dbReference type="FunFam" id="3.40.50.1000:FF:000022">
    <property type="entry name" value="Phosphoglycolate phosphatase"/>
    <property type="match status" value="1"/>
</dbReference>
<keyword evidence="1" id="KW-0378">Hydrolase</keyword>
<dbReference type="SFLD" id="SFLDG01129">
    <property type="entry name" value="C1.5:_HAD__Beta-PGM__Phosphata"/>
    <property type="match status" value="1"/>
</dbReference>
<evidence type="ECO:0000313" key="2">
    <source>
        <dbReference type="Proteomes" id="UP000006875"/>
    </source>
</evidence>
<dbReference type="PANTHER" id="PTHR43434:SF20">
    <property type="entry name" value="5'-NUCLEOTIDASE"/>
    <property type="match status" value="1"/>
</dbReference>